<proteinExistence type="inferred from homology"/>
<dbReference type="GO" id="GO:0070536">
    <property type="term" value="P:protein K63-linked deubiquitination"/>
    <property type="evidence" value="ECO:0007669"/>
    <property type="project" value="TreeGrafter"/>
</dbReference>
<dbReference type="GO" id="GO:0004843">
    <property type="term" value="F:cysteine-type deubiquitinase activity"/>
    <property type="evidence" value="ECO:0007669"/>
    <property type="project" value="UniProtKB-EC"/>
</dbReference>
<evidence type="ECO:0000256" key="5">
    <source>
        <dbReference type="ARBA" id="ARBA00022723"/>
    </source>
</evidence>
<dbReference type="PROSITE" id="PS50802">
    <property type="entry name" value="OTU"/>
    <property type="match status" value="1"/>
</dbReference>
<dbReference type="PANTHER" id="PTHR13367">
    <property type="entry name" value="UBIQUITIN THIOESTERASE"/>
    <property type="match status" value="1"/>
</dbReference>
<name>A0A1W4WYM9_AGRPL</name>
<dbReference type="RefSeq" id="XP_018325622.1">
    <property type="nucleotide sequence ID" value="XM_018470120.2"/>
</dbReference>
<evidence type="ECO:0000256" key="4">
    <source>
        <dbReference type="ARBA" id="ARBA00022670"/>
    </source>
</evidence>
<evidence type="ECO:0000256" key="11">
    <source>
        <dbReference type="SAM" id="MobiDB-lite"/>
    </source>
</evidence>
<evidence type="ECO:0000256" key="6">
    <source>
        <dbReference type="ARBA" id="ARBA00022771"/>
    </source>
</evidence>
<dbReference type="GO" id="GO:0071947">
    <property type="term" value="P:protein deubiquitination involved in ubiquitin-dependent protein catabolic process"/>
    <property type="evidence" value="ECO:0007669"/>
    <property type="project" value="TreeGrafter"/>
</dbReference>
<keyword evidence="9" id="KW-0788">Thiol protease</keyword>
<comment type="similarity">
    <text evidence="2">Belongs to the peptidase C64 family.</text>
</comment>
<dbReference type="Pfam" id="PF02338">
    <property type="entry name" value="OTU"/>
    <property type="match status" value="1"/>
</dbReference>
<keyword evidence="5" id="KW-0479">Metal-binding</keyword>
<sequence>MESSLVSEFVNSTGCDIEEAYVFLRSNNWDLRSALDLWTERKNASSPENYDMSTAKKLSRGISRASTNINYVCEARNKLLCDKDNNPFITMDGYFVDTQGASFILPDFSKYPVEFQAFLEKDLIDLSTKKTLESSSRLNWWLTKLPPSMRLYPLSTTGDGNCLLHSVSLSMFGFHDRLLFLRQLEHEFITDSPLMQGLKRRWKYSVHKVNLKMDVVYSPQEWDSEWQQIVEIASTKKKMQDHQGTYESLEEIHILALAHMLRRVIIVIADTMLKDYNNQPFAPITIGGIYIPYECDSKSCCKTPLLISYDVSHFSSLVFMEKDSNNPDDNLYMIPVVDVNEQLLPLRFPIDLGPNFNWDDRAAFENVSISYKEQLSILKEYLDIIDLSSCGDTDSDDEPERPSSEPESSSSPSKATKQLQSFGKQFGSIGKSMGKKLRRNFGSLTRLTSVKLKKADDTPGKFLVATVNIKKFRFHEEMTKNYLEYAKEKFMREYLNELEDVVEDSPLYNQALEEGIVKCTSGNECKSVATVVTSYLCLKCYDRIKQQYFDSQFGIGKSKFYRETDMNSYRATQNIPVIQPANKCDKTLYLSNSTFFNDSGKDSKTDSEVEEYATNIRKSFTEISIHPASVSATESPSPTKTSYNTFDTQVKQIPMEIGRLPSLRRTSYWGFMVVT</sequence>
<dbReference type="GeneID" id="108737327"/>
<evidence type="ECO:0000313" key="15">
    <source>
        <dbReference type="RefSeq" id="XP_018325623.1"/>
    </source>
</evidence>
<dbReference type="Gene3D" id="1.10.8.10">
    <property type="entry name" value="DNA helicase RuvA subunit, C-terminal domain"/>
    <property type="match status" value="1"/>
</dbReference>
<keyword evidence="13" id="KW-1185">Reference proteome</keyword>
<dbReference type="GO" id="GO:0071108">
    <property type="term" value="P:protein K48-linked deubiquitination"/>
    <property type="evidence" value="ECO:0007669"/>
    <property type="project" value="TreeGrafter"/>
</dbReference>
<dbReference type="GO" id="GO:0005737">
    <property type="term" value="C:cytoplasm"/>
    <property type="evidence" value="ECO:0007669"/>
    <property type="project" value="TreeGrafter"/>
</dbReference>
<keyword evidence="7" id="KW-0833">Ubl conjugation pathway</keyword>
<keyword evidence="4" id="KW-0645">Protease</keyword>
<accession>A0A1W4WYM9</accession>
<dbReference type="PANTHER" id="PTHR13367:SF27">
    <property type="entry name" value="OTU DOMAIN-CONTAINING PROTEIN"/>
    <property type="match status" value="1"/>
</dbReference>
<dbReference type="InterPro" id="IPR051346">
    <property type="entry name" value="OTU_Deubiquitinase"/>
</dbReference>
<dbReference type="Pfam" id="PF14555">
    <property type="entry name" value="UBA_4"/>
    <property type="match status" value="1"/>
</dbReference>
<evidence type="ECO:0000256" key="2">
    <source>
        <dbReference type="ARBA" id="ARBA00005865"/>
    </source>
</evidence>
<dbReference type="CDD" id="cd22768">
    <property type="entry name" value="OTU_OTUD7"/>
    <property type="match status" value="1"/>
</dbReference>
<dbReference type="Proteomes" id="UP000192223">
    <property type="component" value="Unplaced"/>
</dbReference>
<dbReference type="InterPro" id="IPR009060">
    <property type="entry name" value="UBA-like_sf"/>
</dbReference>
<evidence type="ECO:0000256" key="8">
    <source>
        <dbReference type="ARBA" id="ARBA00022801"/>
    </source>
</evidence>
<dbReference type="GO" id="GO:0005634">
    <property type="term" value="C:nucleus"/>
    <property type="evidence" value="ECO:0007669"/>
    <property type="project" value="TreeGrafter"/>
</dbReference>
<feature type="domain" description="OTU" evidence="12">
    <location>
        <begin position="151"/>
        <end position="320"/>
    </location>
</feature>
<organism evidence="13 14">
    <name type="scientific">Agrilus planipennis</name>
    <name type="common">Emerald ash borer</name>
    <name type="synonym">Agrilus marcopoli</name>
    <dbReference type="NCBI Taxonomy" id="224129"/>
    <lineage>
        <taxon>Eukaryota</taxon>
        <taxon>Metazoa</taxon>
        <taxon>Ecdysozoa</taxon>
        <taxon>Arthropoda</taxon>
        <taxon>Hexapoda</taxon>
        <taxon>Insecta</taxon>
        <taxon>Pterygota</taxon>
        <taxon>Neoptera</taxon>
        <taxon>Endopterygota</taxon>
        <taxon>Coleoptera</taxon>
        <taxon>Polyphaga</taxon>
        <taxon>Elateriformia</taxon>
        <taxon>Buprestoidea</taxon>
        <taxon>Buprestidae</taxon>
        <taxon>Agrilinae</taxon>
        <taxon>Agrilus</taxon>
    </lineage>
</organism>
<evidence type="ECO:0000256" key="9">
    <source>
        <dbReference type="ARBA" id="ARBA00022807"/>
    </source>
</evidence>
<evidence type="ECO:0000256" key="7">
    <source>
        <dbReference type="ARBA" id="ARBA00022786"/>
    </source>
</evidence>
<evidence type="ECO:0000259" key="12">
    <source>
        <dbReference type="PROSITE" id="PS50802"/>
    </source>
</evidence>
<gene>
    <name evidence="14 15" type="primary">LOC108737327</name>
</gene>
<evidence type="ECO:0000313" key="13">
    <source>
        <dbReference type="Proteomes" id="UP000192223"/>
    </source>
</evidence>
<protein>
    <recommendedName>
        <fullName evidence="3">ubiquitinyl hydrolase 1</fullName>
        <ecNumber evidence="3">3.4.19.12</ecNumber>
    </recommendedName>
</protein>
<dbReference type="AlphaFoldDB" id="A0A1W4WYM9"/>
<evidence type="ECO:0000313" key="14">
    <source>
        <dbReference type="RefSeq" id="XP_018325622.1"/>
    </source>
</evidence>
<comment type="catalytic activity">
    <reaction evidence="1">
        <text>Thiol-dependent hydrolysis of ester, thioester, amide, peptide and isopeptide bonds formed by the C-terminal Gly of ubiquitin (a 76-residue protein attached to proteins as an intracellular targeting signal).</text>
        <dbReference type="EC" id="3.4.19.12"/>
    </reaction>
</comment>
<dbReference type="InterPro" id="IPR003323">
    <property type="entry name" value="OTU_dom"/>
</dbReference>
<feature type="region of interest" description="Disordered" evidence="11">
    <location>
        <begin position="391"/>
        <end position="417"/>
    </location>
</feature>
<dbReference type="EC" id="3.4.19.12" evidence="3"/>
<evidence type="ECO:0000256" key="10">
    <source>
        <dbReference type="ARBA" id="ARBA00022833"/>
    </source>
</evidence>
<dbReference type="RefSeq" id="XP_018325623.1">
    <property type="nucleotide sequence ID" value="XM_018470121.2"/>
</dbReference>
<dbReference type="OrthoDB" id="10064699at2759"/>
<dbReference type="SUPFAM" id="SSF46934">
    <property type="entry name" value="UBA-like"/>
    <property type="match status" value="1"/>
</dbReference>
<dbReference type="GO" id="GO:0008270">
    <property type="term" value="F:zinc ion binding"/>
    <property type="evidence" value="ECO:0007669"/>
    <property type="project" value="UniProtKB-KW"/>
</dbReference>
<keyword evidence="6" id="KW-0863">Zinc-finger</keyword>
<keyword evidence="8" id="KW-0378">Hydrolase</keyword>
<dbReference type="KEGG" id="apln:108737327"/>
<evidence type="ECO:0000256" key="3">
    <source>
        <dbReference type="ARBA" id="ARBA00012759"/>
    </source>
</evidence>
<dbReference type="GO" id="GO:0035871">
    <property type="term" value="P:protein K11-linked deubiquitination"/>
    <property type="evidence" value="ECO:0007669"/>
    <property type="project" value="TreeGrafter"/>
</dbReference>
<dbReference type="GO" id="GO:0070530">
    <property type="term" value="F:K63-linked polyubiquitin modification-dependent protein binding"/>
    <property type="evidence" value="ECO:0007669"/>
    <property type="project" value="TreeGrafter"/>
</dbReference>
<keyword evidence="10" id="KW-0862">Zinc</keyword>
<dbReference type="STRING" id="224129.A0A1W4WYM9"/>
<dbReference type="CDD" id="cd14273">
    <property type="entry name" value="UBA_TAP-C_like"/>
    <property type="match status" value="1"/>
</dbReference>
<dbReference type="Gene3D" id="3.90.70.80">
    <property type="match status" value="1"/>
</dbReference>
<reference evidence="14 15" key="1">
    <citation type="submission" date="2025-04" db="UniProtKB">
        <authorList>
            <consortium name="RefSeq"/>
        </authorList>
    </citation>
    <scope>IDENTIFICATION</scope>
    <source>
        <tissue evidence="14 15">Entire body</tissue>
    </source>
</reference>
<evidence type="ECO:0000256" key="1">
    <source>
        <dbReference type="ARBA" id="ARBA00000707"/>
    </source>
</evidence>